<sequence length="354" mass="40775">SLLEAREKAKEESDLSDFKFNNFEKKRKGQQMSSKHHSYKTKLLKKCSPPIYKSPTITSSSEIDDTDEDTTFTLKDQKSISSSNSSIHSYNAAVVQKFDDPTIPKNVDSIIISQNNGLECVNTSKHTSQSEILQNFYDNVNSNVNNDNIILSSSPLLPNQSIKTVLSDENEVGIKMQMLTKMNSQISQLYRQVTNMSYDIRRVLEAVDRIEDKLNASKNPNMTNNSFYEQFTIEYISDMDSLNLVERKIVNHGNLYPDYRNQLVYSLSKQTGKTIKQSVKRIFQKLFHDDILCHFSYHGIRKKDPFSTLNICAVILESIKKDSKYSEVQLNDIEDCIKIYLSQAPFRLQREQQK</sequence>
<evidence type="ECO:0000313" key="2">
    <source>
        <dbReference type="EMBL" id="KAF0701774.1"/>
    </source>
</evidence>
<protein>
    <submittedName>
        <fullName evidence="2">DUF4806 domain-containing protein</fullName>
    </submittedName>
</protein>
<name>A0A6G0VMF7_APHCR</name>
<reference evidence="2 3" key="1">
    <citation type="submission" date="2019-08" db="EMBL/GenBank/DDBJ databases">
        <title>Whole genome of Aphis craccivora.</title>
        <authorList>
            <person name="Voronova N.V."/>
            <person name="Shulinski R.S."/>
            <person name="Bandarenka Y.V."/>
            <person name="Zhorov D.G."/>
            <person name="Warner D."/>
        </authorList>
    </citation>
    <scope>NUCLEOTIDE SEQUENCE [LARGE SCALE GENOMIC DNA]</scope>
    <source>
        <strain evidence="2">180601</strain>
        <tissue evidence="2">Whole Body</tissue>
    </source>
</reference>
<proteinExistence type="predicted"/>
<dbReference type="PANTHER" id="PTHR34153:SF2">
    <property type="entry name" value="SI:CH211-262H13.3-RELATED"/>
    <property type="match status" value="1"/>
</dbReference>
<dbReference type="InterPro" id="IPR032071">
    <property type="entry name" value="DUF4806"/>
</dbReference>
<evidence type="ECO:0000259" key="1">
    <source>
        <dbReference type="Pfam" id="PF16064"/>
    </source>
</evidence>
<feature type="non-terminal residue" evidence="2">
    <location>
        <position position="1"/>
    </location>
</feature>
<evidence type="ECO:0000313" key="3">
    <source>
        <dbReference type="Proteomes" id="UP000478052"/>
    </source>
</evidence>
<gene>
    <name evidence="2" type="ORF">FWK35_00033360</name>
</gene>
<dbReference type="Proteomes" id="UP000478052">
    <property type="component" value="Unassembled WGS sequence"/>
</dbReference>
<dbReference type="PANTHER" id="PTHR34153">
    <property type="entry name" value="SI:CH211-262H13.3-RELATED-RELATED"/>
    <property type="match status" value="1"/>
</dbReference>
<accession>A0A6G0VMF7</accession>
<organism evidence="2 3">
    <name type="scientific">Aphis craccivora</name>
    <name type="common">Cowpea aphid</name>
    <dbReference type="NCBI Taxonomy" id="307492"/>
    <lineage>
        <taxon>Eukaryota</taxon>
        <taxon>Metazoa</taxon>
        <taxon>Ecdysozoa</taxon>
        <taxon>Arthropoda</taxon>
        <taxon>Hexapoda</taxon>
        <taxon>Insecta</taxon>
        <taxon>Pterygota</taxon>
        <taxon>Neoptera</taxon>
        <taxon>Paraneoptera</taxon>
        <taxon>Hemiptera</taxon>
        <taxon>Sternorrhyncha</taxon>
        <taxon>Aphidomorpha</taxon>
        <taxon>Aphidoidea</taxon>
        <taxon>Aphididae</taxon>
        <taxon>Aphidini</taxon>
        <taxon>Aphis</taxon>
        <taxon>Aphis</taxon>
    </lineage>
</organism>
<feature type="domain" description="DUF4806" evidence="1">
    <location>
        <begin position="236"/>
        <end position="312"/>
    </location>
</feature>
<comment type="caution">
    <text evidence="2">The sequence shown here is derived from an EMBL/GenBank/DDBJ whole genome shotgun (WGS) entry which is preliminary data.</text>
</comment>
<keyword evidence="3" id="KW-1185">Reference proteome</keyword>
<dbReference type="OrthoDB" id="7551382at2759"/>
<dbReference type="AlphaFoldDB" id="A0A6G0VMF7"/>
<feature type="non-terminal residue" evidence="2">
    <location>
        <position position="354"/>
    </location>
</feature>
<dbReference type="EMBL" id="VUJU01014585">
    <property type="protein sequence ID" value="KAF0701774.1"/>
    <property type="molecule type" value="Genomic_DNA"/>
</dbReference>
<dbReference type="Pfam" id="PF16064">
    <property type="entry name" value="DUF4806"/>
    <property type="match status" value="1"/>
</dbReference>